<reference evidence="2" key="1">
    <citation type="journal article" date="2015" name="Nature">
        <title>Complex archaea that bridge the gap between prokaryotes and eukaryotes.</title>
        <authorList>
            <person name="Spang A."/>
            <person name="Saw J.H."/>
            <person name="Jorgensen S.L."/>
            <person name="Zaremba-Niedzwiedzka K."/>
            <person name="Martijn J."/>
            <person name="Lind A.E."/>
            <person name="van Eijk R."/>
            <person name="Schleper C."/>
            <person name="Guy L."/>
            <person name="Ettema T.J."/>
        </authorList>
    </citation>
    <scope>NUCLEOTIDE SEQUENCE</scope>
</reference>
<sequence length="278" mass="30916">MPFVILQRTDEPLLRYAGGMEIKLPGWYVAEMITRTGEFVLDDERSEAVRFHTEEEANKAIEKSTSNTVGCEVVELKGPRYVSKPSTPIGHVLAALEASVHDLATLRGKIPSWVSESVNDEEILALVKRIEEMPVGPFHSVRVILLDDHVRQEHKSGRATHTHWWETVKPSQSHDHVEKLDRLRKEVIFMARKGSAKAKSAAKGSNGKAPTPRKAKAERVEGTCHCGCGGTTFSNFVPGHDARVYSALRKEAKGETVKLPTALTKNANLLKTMREKVH</sequence>
<name>A0A0F9PBE5_9ZZZZ</name>
<feature type="region of interest" description="Disordered" evidence="1">
    <location>
        <begin position="195"/>
        <end position="218"/>
    </location>
</feature>
<evidence type="ECO:0000313" key="2">
    <source>
        <dbReference type="EMBL" id="KKN29180.1"/>
    </source>
</evidence>
<accession>A0A0F9PBE5</accession>
<gene>
    <name evidence="2" type="ORF">LCGC14_0846860</name>
</gene>
<feature type="compositionally biased region" description="Low complexity" evidence="1">
    <location>
        <begin position="197"/>
        <end position="209"/>
    </location>
</feature>
<proteinExistence type="predicted"/>
<dbReference type="EMBL" id="LAZR01002504">
    <property type="protein sequence ID" value="KKN29180.1"/>
    <property type="molecule type" value="Genomic_DNA"/>
</dbReference>
<organism evidence="2">
    <name type="scientific">marine sediment metagenome</name>
    <dbReference type="NCBI Taxonomy" id="412755"/>
    <lineage>
        <taxon>unclassified sequences</taxon>
        <taxon>metagenomes</taxon>
        <taxon>ecological metagenomes</taxon>
    </lineage>
</organism>
<evidence type="ECO:0000256" key="1">
    <source>
        <dbReference type="SAM" id="MobiDB-lite"/>
    </source>
</evidence>
<comment type="caution">
    <text evidence="2">The sequence shown here is derived from an EMBL/GenBank/DDBJ whole genome shotgun (WGS) entry which is preliminary data.</text>
</comment>
<protein>
    <submittedName>
        <fullName evidence="2">Uncharacterized protein</fullName>
    </submittedName>
</protein>
<dbReference type="AlphaFoldDB" id="A0A0F9PBE5"/>